<evidence type="ECO:0000259" key="2">
    <source>
        <dbReference type="Pfam" id="PF02470"/>
    </source>
</evidence>
<dbReference type="EMBL" id="JAAXPC010000003">
    <property type="protein sequence ID" value="NKY01427.1"/>
    <property type="molecule type" value="Genomic_DNA"/>
</dbReference>
<gene>
    <name evidence="3" type="ORF">HGA05_07570</name>
</gene>
<dbReference type="InterPro" id="IPR052336">
    <property type="entry name" value="MlaD_Phospholipid_Transporter"/>
</dbReference>
<dbReference type="AlphaFoldDB" id="A0A846WK01"/>
<dbReference type="InterPro" id="IPR003399">
    <property type="entry name" value="Mce/MlaD"/>
</dbReference>
<dbReference type="PANTHER" id="PTHR33371:SF18">
    <property type="entry name" value="MCE-FAMILY PROTEIN MCE3C"/>
    <property type="match status" value="1"/>
</dbReference>
<accession>A0A846WK01</accession>
<keyword evidence="1" id="KW-1133">Transmembrane helix</keyword>
<keyword evidence="1" id="KW-0472">Membrane</keyword>
<dbReference type="Proteomes" id="UP000563898">
    <property type="component" value="Unassembled WGS sequence"/>
</dbReference>
<evidence type="ECO:0000313" key="3">
    <source>
        <dbReference type="EMBL" id="NKY01427.1"/>
    </source>
</evidence>
<evidence type="ECO:0000256" key="1">
    <source>
        <dbReference type="SAM" id="Phobius"/>
    </source>
</evidence>
<proteinExistence type="predicted"/>
<dbReference type="PANTHER" id="PTHR33371">
    <property type="entry name" value="INTERMEMBRANE PHOSPHOLIPID TRANSPORT SYSTEM BINDING PROTEIN MLAD-RELATED"/>
    <property type="match status" value="1"/>
</dbReference>
<comment type="caution">
    <text evidence="3">The sequence shown here is derived from an EMBL/GenBank/DDBJ whole genome shotgun (WGS) entry which is preliminary data.</text>
</comment>
<reference evidence="3 4" key="1">
    <citation type="submission" date="2020-04" db="EMBL/GenBank/DDBJ databases">
        <title>MicrobeNet Type strains.</title>
        <authorList>
            <person name="Nicholson A.C."/>
        </authorList>
    </citation>
    <scope>NUCLEOTIDE SEQUENCE [LARGE SCALE GENOMIC DNA]</scope>
    <source>
        <strain evidence="3 4">ATCC BAA-14</strain>
    </source>
</reference>
<dbReference type="Pfam" id="PF02470">
    <property type="entry name" value="MlaD"/>
    <property type="match status" value="1"/>
</dbReference>
<name>A0A846WK01_9ACTN</name>
<keyword evidence="1" id="KW-0812">Transmembrane</keyword>
<evidence type="ECO:0000313" key="4">
    <source>
        <dbReference type="Proteomes" id="UP000563898"/>
    </source>
</evidence>
<organism evidence="3 4">
    <name type="scientific">Gordonia polyisoprenivorans</name>
    <dbReference type="NCBI Taxonomy" id="84595"/>
    <lineage>
        <taxon>Bacteria</taxon>
        <taxon>Bacillati</taxon>
        <taxon>Actinomycetota</taxon>
        <taxon>Actinomycetes</taxon>
        <taxon>Mycobacteriales</taxon>
        <taxon>Gordoniaceae</taxon>
        <taxon>Gordonia</taxon>
    </lineage>
</organism>
<protein>
    <submittedName>
        <fullName evidence="3">MCE family protein</fullName>
    </submittedName>
</protein>
<feature type="domain" description="Mce/MlaD" evidence="2">
    <location>
        <begin position="48"/>
        <end position="122"/>
    </location>
</feature>
<feature type="transmembrane region" description="Helical" evidence="1">
    <location>
        <begin position="21"/>
        <end position="43"/>
    </location>
</feature>
<dbReference type="GO" id="GO:0005576">
    <property type="term" value="C:extracellular region"/>
    <property type="evidence" value="ECO:0007669"/>
    <property type="project" value="TreeGrafter"/>
</dbReference>
<sequence length="334" mass="36148">MTQRSSARRGSWLNRFGSSDALLGIGVVVLAIVVLGVLGIIYIRPPDQKTISFETTDASAIETGADVRVAGVSVGKVSSISIGQDAVTVDARIDKNTWVGDLSRIEVRMLTPVGGYAVTLIPLGRSETAATIPTSRVSVPYSIGDVLQQAPKVTDDVKASTVNANLAQVAQALQGNSTSLRSIVDGMNSITTVFDQQRTQVHQIAALAQEYLQTFNANREFVFDLINKIDTVVTTYNNNSAGFNYTYKLLGSILSRLMPFEKFYLEHSDLVRQNVYAIRDAILAWQKQMGPAIDGLLSLRDRLAQWIGPDGMRQLGGGTVDLNNLCIPVPGKDC</sequence>